<keyword evidence="3" id="KW-1185">Reference proteome</keyword>
<keyword evidence="1" id="KW-0812">Transmembrane</keyword>
<sequence length="114" mass="11940">MAHVFLTKPLMGGKQGLWQRRVWMWIAAAGLDVYILGFVIGLQPAGPLCGSPLVPNSRAAELMDQQRGGGGAAAACYRSIDADSVPVWILMAVGVGLVIAGVAARIVIIRRSAA</sequence>
<proteinExistence type="predicted"/>
<evidence type="ECO:0000313" key="3">
    <source>
        <dbReference type="Proteomes" id="UP001595778"/>
    </source>
</evidence>
<accession>A0ABV8WEH4</accession>
<organism evidence="2 3">
    <name type="scientific">Arthrobacter sedimenti</name>
    <dbReference type="NCBI Taxonomy" id="2694931"/>
    <lineage>
        <taxon>Bacteria</taxon>
        <taxon>Bacillati</taxon>
        <taxon>Actinomycetota</taxon>
        <taxon>Actinomycetes</taxon>
        <taxon>Micrococcales</taxon>
        <taxon>Micrococcaceae</taxon>
        <taxon>Arthrobacter</taxon>
    </lineage>
</organism>
<dbReference type="EMBL" id="JBHSDQ010000001">
    <property type="protein sequence ID" value="MFC4395198.1"/>
    <property type="molecule type" value="Genomic_DNA"/>
</dbReference>
<evidence type="ECO:0000313" key="2">
    <source>
        <dbReference type="EMBL" id="MFC4395198.1"/>
    </source>
</evidence>
<name>A0ABV8WEH4_9MICC</name>
<reference evidence="3" key="1">
    <citation type="journal article" date="2019" name="Int. J. Syst. Evol. Microbiol.">
        <title>The Global Catalogue of Microorganisms (GCM) 10K type strain sequencing project: providing services to taxonomists for standard genome sequencing and annotation.</title>
        <authorList>
            <consortium name="The Broad Institute Genomics Platform"/>
            <consortium name="The Broad Institute Genome Sequencing Center for Infectious Disease"/>
            <person name="Wu L."/>
            <person name="Ma J."/>
        </authorList>
    </citation>
    <scope>NUCLEOTIDE SEQUENCE [LARGE SCALE GENOMIC DNA]</scope>
    <source>
        <strain evidence="3">PJ61</strain>
    </source>
</reference>
<feature type="transmembrane region" description="Helical" evidence="1">
    <location>
        <begin position="87"/>
        <end position="108"/>
    </location>
</feature>
<feature type="transmembrane region" description="Helical" evidence="1">
    <location>
        <begin position="21"/>
        <end position="42"/>
    </location>
</feature>
<dbReference type="Proteomes" id="UP001595778">
    <property type="component" value="Unassembled WGS sequence"/>
</dbReference>
<evidence type="ECO:0000256" key="1">
    <source>
        <dbReference type="SAM" id="Phobius"/>
    </source>
</evidence>
<dbReference type="RefSeq" id="WP_376976474.1">
    <property type="nucleotide sequence ID" value="NZ_JBHSDQ010000001.1"/>
</dbReference>
<keyword evidence="1" id="KW-0472">Membrane</keyword>
<comment type="caution">
    <text evidence="2">The sequence shown here is derived from an EMBL/GenBank/DDBJ whole genome shotgun (WGS) entry which is preliminary data.</text>
</comment>
<gene>
    <name evidence="2" type="ORF">ACFO0G_03775</name>
</gene>
<protein>
    <submittedName>
        <fullName evidence="2">Uncharacterized protein</fullName>
    </submittedName>
</protein>
<keyword evidence="1" id="KW-1133">Transmembrane helix</keyword>